<evidence type="ECO:0000313" key="2">
    <source>
        <dbReference type="Proteomes" id="UP000180235"/>
    </source>
</evidence>
<evidence type="ECO:0000313" key="1">
    <source>
        <dbReference type="EMBL" id="APB33899.1"/>
    </source>
</evidence>
<dbReference type="Proteomes" id="UP000180235">
    <property type="component" value="Chromosome"/>
</dbReference>
<sequence length="12" mass="1464">VKIISLFFNNRL</sequence>
<dbReference type="KEGG" id="glt:GlitD10_1575.1"/>
<name>A0A1J0ADA5_9CYAN</name>
<feature type="non-terminal residue" evidence="1">
    <location>
        <position position="1"/>
    </location>
</feature>
<keyword evidence="2" id="KW-1185">Reference proteome</keyword>
<dbReference type="EMBL" id="CP017675">
    <property type="protein sequence ID" value="APB33899.1"/>
    <property type="molecule type" value="Genomic_DNA"/>
</dbReference>
<feature type="non-terminal residue" evidence="1">
    <location>
        <position position="12"/>
    </location>
</feature>
<gene>
    <name evidence="1" type="ORF">GlitD10_1575</name>
</gene>
<proteinExistence type="predicted"/>
<reference evidence="1 2" key="1">
    <citation type="submission" date="2016-10" db="EMBL/GenBank/DDBJ databases">
        <title>Description of Gloeomargarita lithophora gen. nov., sp. nov., a thylakoid-bearing basal-branching cyanobacterium with intracellular carbonates, and proposal for Gloeomargaritales ord. nov.</title>
        <authorList>
            <person name="Moreira D."/>
            <person name="Tavera R."/>
            <person name="Benzerara K."/>
            <person name="Skouri-Panet F."/>
            <person name="Couradeau E."/>
            <person name="Gerard E."/>
            <person name="Loussert C."/>
            <person name="Novelo E."/>
            <person name="Zivanovic Y."/>
            <person name="Lopez-Garcia P."/>
        </authorList>
    </citation>
    <scope>NUCLEOTIDE SEQUENCE [LARGE SCALE GENOMIC DNA]</scope>
    <source>
        <strain evidence="1 2">D10</strain>
    </source>
</reference>
<accession>A0A1J0ADA5</accession>
<organism evidence="1 2">
    <name type="scientific">Gloeomargarita lithophora Alchichica-D10</name>
    <dbReference type="NCBI Taxonomy" id="1188229"/>
    <lineage>
        <taxon>Bacteria</taxon>
        <taxon>Bacillati</taxon>
        <taxon>Cyanobacteriota</taxon>
        <taxon>Cyanophyceae</taxon>
        <taxon>Gloeomargaritales</taxon>
        <taxon>Gloeomargaritaceae</taxon>
        <taxon>Gloeomargarita</taxon>
    </lineage>
</organism>
<protein>
    <submittedName>
        <fullName evidence="1">Uncharacterized protein</fullName>
    </submittedName>
</protein>